<dbReference type="PANTHER" id="PTHR38031">
    <property type="entry name" value="SULFUR CARRIER PROTEIN SLR0821-RELATED"/>
    <property type="match status" value="1"/>
</dbReference>
<organism evidence="1">
    <name type="scientific">Hydrogenobacter sp</name>
    <dbReference type="NCBI Taxonomy" id="2152829"/>
    <lineage>
        <taxon>Bacteria</taxon>
        <taxon>Pseudomonadati</taxon>
        <taxon>Aquificota</taxon>
        <taxon>Aquificia</taxon>
        <taxon>Aquificales</taxon>
        <taxon>Aquificaceae</taxon>
        <taxon>Hydrogenobacter</taxon>
    </lineage>
</organism>
<dbReference type="InterPro" id="IPR012675">
    <property type="entry name" value="Beta-grasp_dom_sf"/>
</dbReference>
<name>A0A7C2V6C9_9AQUI</name>
<gene>
    <name evidence="1" type="ORF">ENO47_09135</name>
</gene>
<dbReference type="NCBIfam" id="TIGR01687">
    <property type="entry name" value="moaD_arch"/>
    <property type="match status" value="1"/>
</dbReference>
<evidence type="ECO:0000313" key="1">
    <source>
        <dbReference type="EMBL" id="HEW46802.1"/>
    </source>
</evidence>
<dbReference type="InterPro" id="IPR010038">
    <property type="entry name" value="MoaD_arc-typ"/>
</dbReference>
<dbReference type="NCBIfam" id="NF041918">
    <property type="entry name" value="SAMP1"/>
    <property type="match status" value="1"/>
</dbReference>
<protein>
    <submittedName>
        <fullName evidence="1">MoaD/ThiS family protein</fullName>
    </submittedName>
</protein>
<accession>A0A7C2V6C9</accession>
<reference evidence="1" key="1">
    <citation type="journal article" date="2020" name="mSystems">
        <title>Genome- and Community-Level Interaction Insights into Carbon Utilization and Element Cycling Functions of Hydrothermarchaeota in Hydrothermal Sediment.</title>
        <authorList>
            <person name="Zhou Z."/>
            <person name="Liu Y."/>
            <person name="Xu W."/>
            <person name="Pan J."/>
            <person name="Luo Z.H."/>
            <person name="Li M."/>
        </authorList>
    </citation>
    <scope>NUCLEOTIDE SEQUENCE [LARGE SCALE GENOMIC DNA]</scope>
    <source>
        <strain evidence="1">SpSt-132</strain>
    </source>
</reference>
<dbReference type="CDD" id="cd17074">
    <property type="entry name" value="Ubl_CysO_like"/>
    <property type="match status" value="1"/>
</dbReference>
<sequence length="92" mass="10432">MITVRVPTPLRRITNGQGEVQVQASTIREAIEKLEEVYPGFKERILDEQGEVRKFVNLYLNDEDIRFLKGLDTELKDGDVLSIVPAIAGGYR</sequence>
<proteinExistence type="predicted"/>
<dbReference type="InterPro" id="IPR052045">
    <property type="entry name" value="Sulfur_Carrier/Prot_Modifier"/>
</dbReference>
<dbReference type="Pfam" id="PF02597">
    <property type="entry name" value="ThiS"/>
    <property type="match status" value="1"/>
</dbReference>
<dbReference type="InterPro" id="IPR016155">
    <property type="entry name" value="Mopterin_synth/thiamin_S_b"/>
</dbReference>
<dbReference type="EMBL" id="DSFP01000077">
    <property type="protein sequence ID" value="HEW46802.1"/>
    <property type="molecule type" value="Genomic_DNA"/>
</dbReference>
<dbReference type="SUPFAM" id="SSF54285">
    <property type="entry name" value="MoaD/ThiS"/>
    <property type="match status" value="1"/>
</dbReference>
<dbReference type="InterPro" id="IPR003749">
    <property type="entry name" value="ThiS/MoaD-like"/>
</dbReference>
<dbReference type="InterPro" id="IPR054834">
    <property type="entry name" value="SAMP1_3"/>
</dbReference>
<dbReference type="PANTHER" id="PTHR38031:SF1">
    <property type="entry name" value="SULFUR CARRIER PROTEIN CYSO"/>
    <property type="match status" value="1"/>
</dbReference>
<comment type="caution">
    <text evidence="1">The sequence shown here is derived from an EMBL/GenBank/DDBJ whole genome shotgun (WGS) entry which is preliminary data.</text>
</comment>
<dbReference type="Gene3D" id="3.10.20.30">
    <property type="match status" value="1"/>
</dbReference>
<dbReference type="AlphaFoldDB" id="A0A7C2V6C9"/>